<feature type="signal peptide" evidence="1">
    <location>
        <begin position="1"/>
        <end position="22"/>
    </location>
</feature>
<feature type="chain" id="PRO_5011603768" description="ABC transporter ATPase" evidence="1">
    <location>
        <begin position="23"/>
        <end position="153"/>
    </location>
</feature>
<protein>
    <recommendedName>
        <fullName evidence="4">ABC transporter ATPase</fullName>
    </recommendedName>
</protein>
<dbReference type="AlphaFoldDB" id="A0A1G9ZEV3"/>
<evidence type="ECO:0000313" key="3">
    <source>
        <dbReference type="Proteomes" id="UP000198704"/>
    </source>
</evidence>
<evidence type="ECO:0008006" key="4">
    <source>
        <dbReference type="Google" id="ProtNLM"/>
    </source>
</evidence>
<sequence length="153" mass="15830">MRALLPLLALACLASGIGSAQAQSCETLIDRVTAETSAQATERRSDYASFSASPDMTLTLACGGPDLSSVGAQFRGANPPDTYYDLFGHAGHAVTGIDARVISEAAHKAQAASVRLRHSNVDLGGARITCSAMVSPDKGPLTLCAVIEHSDRS</sequence>
<proteinExistence type="predicted"/>
<evidence type="ECO:0000313" key="2">
    <source>
        <dbReference type="EMBL" id="SDN18973.1"/>
    </source>
</evidence>
<keyword evidence="1" id="KW-0732">Signal</keyword>
<dbReference type="Proteomes" id="UP000198704">
    <property type="component" value="Unassembled WGS sequence"/>
</dbReference>
<dbReference type="OrthoDB" id="7996462at2"/>
<dbReference type="EMBL" id="FNHS01000006">
    <property type="protein sequence ID" value="SDN18973.1"/>
    <property type="molecule type" value="Genomic_DNA"/>
</dbReference>
<evidence type="ECO:0000256" key="1">
    <source>
        <dbReference type="SAM" id="SignalP"/>
    </source>
</evidence>
<keyword evidence="3" id="KW-1185">Reference proteome</keyword>
<accession>A0A1G9ZEV3</accession>
<dbReference type="RefSeq" id="WP_091715999.1">
    <property type="nucleotide sequence ID" value="NZ_FNHS01000006.1"/>
</dbReference>
<gene>
    <name evidence="2" type="ORF">SAMN05216360_106211</name>
</gene>
<name>A0A1G9ZEV3_9HYPH</name>
<reference evidence="3" key="1">
    <citation type="submission" date="2016-10" db="EMBL/GenBank/DDBJ databases">
        <authorList>
            <person name="Varghese N."/>
            <person name="Submissions S."/>
        </authorList>
    </citation>
    <scope>NUCLEOTIDE SEQUENCE [LARGE SCALE GENOMIC DNA]</scope>
    <source>
        <strain evidence="3">BL47</strain>
    </source>
</reference>
<organism evidence="2 3">
    <name type="scientific">Methylobacterium phyllostachyos</name>
    <dbReference type="NCBI Taxonomy" id="582672"/>
    <lineage>
        <taxon>Bacteria</taxon>
        <taxon>Pseudomonadati</taxon>
        <taxon>Pseudomonadota</taxon>
        <taxon>Alphaproteobacteria</taxon>
        <taxon>Hyphomicrobiales</taxon>
        <taxon>Methylobacteriaceae</taxon>
        <taxon>Methylobacterium</taxon>
    </lineage>
</organism>